<dbReference type="Pfam" id="PF00106">
    <property type="entry name" value="adh_short"/>
    <property type="match status" value="1"/>
</dbReference>
<organism evidence="3 4">
    <name type="scientific">Celeribacter indicus</name>
    <dbReference type="NCBI Taxonomy" id="1208324"/>
    <lineage>
        <taxon>Bacteria</taxon>
        <taxon>Pseudomonadati</taxon>
        <taxon>Pseudomonadota</taxon>
        <taxon>Alphaproteobacteria</taxon>
        <taxon>Rhodobacterales</taxon>
        <taxon>Roseobacteraceae</taxon>
        <taxon>Celeribacter</taxon>
    </lineage>
</organism>
<keyword evidence="4" id="KW-1185">Reference proteome</keyword>
<dbReference type="GO" id="GO:0016491">
    <property type="term" value="F:oxidoreductase activity"/>
    <property type="evidence" value="ECO:0007669"/>
    <property type="project" value="UniProtKB-KW"/>
</dbReference>
<name>A0A0B5E173_9RHOB</name>
<dbReference type="KEGG" id="cid:P73_1462"/>
<dbReference type="PANTHER" id="PTHR43658">
    <property type="entry name" value="SHORT-CHAIN DEHYDROGENASE/REDUCTASE"/>
    <property type="match status" value="1"/>
</dbReference>
<dbReference type="InterPro" id="IPR036291">
    <property type="entry name" value="NAD(P)-bd_dom_sf"/>
</dbReference>
<dbReference type="PANTHER" id="PTHR43658:SF8">
    <property type="entry name" value="17-BETA-HYDROXYSTEROID DEHYDROGENASE 14-RELATED"/>
    <property type="match status" value="1"/>
</dbReference>
<dbReference type="InterPro" id="IPR002347">
    <property type="entry name" value="SDR_fam"/>
</dbReference>
<evidence type="ECO:0000256" key="2">
    <source>
        <dbReference type="RuleBase" id="RU000363"/>
    </source>
</evidence>
<protein>
    <submittedName>
        <fullName evidence="3">Short-chain dehydrogenase/reductase SDR</fullName>
    </submittedName>
</protein>
<evidence type="ECO:0000313" key="4">
    <source>
        <dbReference type="Proteomes" id="UP000031521"/>
    </source>
</evidence>
<comment type="similarity">
    <text evidence="2">Belongs to the short-chain dehydrogenases/reductases (SDR) family.</text>
</comment>
<dbReference type="Proteomes" id="UP000031521">
    <property type="component" value="Chromosome"/>
</dbReference>
<dbReference type="EMBL" id="CP004393">
    <property type="protein sequence ID" value="AJE46177.1"/>
    <property type="molecule type" value="Genomic_DNA"/>
</dbReference>
<sequence>MRIEGMTAVVTGAGSGLGLATAKRLAAQGAKLAVLDLSPQAAEAAAREVGGLGLAADVSDVTALEAAFARIEDRLGPPRIVVSCAGIGTAARILPRDGSLTVDSFARTLQVNLTGTYAVMNLAARAMAAADPVEGDEDGARGVIVNTASVAFEDGQIGQAAYAASKGGVASMTLPAARELARFGIRVMAIAPGLFETAMSAGLPEDIRAEILKSVPYPSRMGQPDEYARLVQAIVENPMLNGTVIRLDAATRMPIK</sequence>
<dbReference type="SUPFAM" id="SSF51735">
    <property type="entry name" value="NAD(P)-binding Rossmann-fold domains"/>
    <property type="match status" value="1"/>
</dbReference>
<evidence type="ECO:0000256" key="1">
    <source>
        <dbReference type="ARBA" id="ARBA00023002"/>
    </source>
</evidence>
<gene>
    <name evidence="3" type="ORF">P73_1462</name>
</gene>
<accession>A0A0B5E173</accession>
<dbReference type="OrthoDB" id="9795647at2"/>
<dbReference type="PRINTS" id="PR00080">
    <property type="entry name" value="SDRFAMILY"/>
</dbReference>
<dbReference type="STRING" id="1208324.P73_1462"/>
<dbReference type="PRINTS" id="PR00081">
    <property type="entry name" value="GDHRDH"/>
</dbReference>
<dbReference type="InterPro" id="IPR020904">
    <property type="entry name" value="Sc_DH/Rdtase_CS"/>
</dbReference>
<dbReference type="AlphaFoldDB" id="A0A0B5E173"/>
<dbReference type="HOGENOM" id="CLU_010194_42_0_5"/>
<keyword evidence="1" id="KW-0560">Oxidoreductase</keyword>
<reference evidence="3 4" key="1">
    <citation type="journal article" date="2014" name="Int. J. Syst. Evol. Microbiol.">
        <title>Celeribacter indicus sp. nov., a polycyclic aromatic hydrocarbon-degrading bacterium from deep-sea sediment and reclassification of Huaishuia halophila as Celeribacter halophilus comb. nov.</title>
        <authorList>
            <person name="Lai Q."/>
            <person name="Cao J."/>
            <person name="Yuan J."/>
            <person name="Li F."/>
            <person name="Shao Z."/>
        </authorList>
    </citation>
    <scope>NUCLEOTIDE SEQUENCE [LARGE SCALE GENOMIC DNA]</scope>
    <source>
        <strain evidence="3">P73</strain>
    </source>
</reference>
<evidence type="ECO:0000313" key="3">
    <source>
        <dbReference type="EMBL" id="AJE46177.1"/>
    </source>
</evidence>
<dbReference type="Gene3D" id="3.40.50.720">
    <property type="entry name" value="NAD(P)-binding Rossmann-like Domain"/>
    <property type="match status" value="1"/>
</dbReference>
<dbReference type="PROSITE" id="PS00061">
    <property type="entry name" value="ADH_SHORT"/>
    <property type="match status" value="1"/>
</dbReference>
<dbReference type="RefSeq" id="WP_043869105.1">
    <property type="nucleotide sequence ID" value="NZ_CP004393.1"/>
</dbReference>
<proteinExistence type="inferred from homology"/>